<evidence type="ECO:0000256" key="2">
    <source>
        <dbReference type="SAM" id="Phobius"/>
    </source>
</evidence>
<dbReference type="Pfam" id="PF04977">
    <property type="entry name" value="DivIC"/>
    <property type="match status" value="1"/>
</dbReference>
<dbReference type="GO" id="GO:0051301">
    <property type="term" value="P:cell division"/>
    <property type="evidence" value="ECO:0007669"/>
    <property type="project" value="UniProtKB-KW"/>
</dbReference>
<accession>A0A1T5J017</accession>
<feature type="compositionally biased region" description="Low complexity" evidence="1">
    <location>
        <begin position="9"/>
        <end position="19"/>
    </location>
</feature>
<dbReference type="RefSeq" id="WP_143785331.1">
    <property type="nucleotide sequence ID" value="NZ_FUZP01000001.1"/>
</dbReference>
<protein>
    <submittedName>
        <fullName evidence="3">Cell division protein FtsB</fullName>
    </submittedName>
</protein>
<gene>
    <name evidence="3" type="ORF">SAMN06309945_1038</name>
</gene>
<dbReference type="InterPro" id="IPR007060">
    <property type="entry name" value="FtsL/DivIC"/>
</dbReference>
<feature type="compositionally biased region" description="Basic and acidic residues" evidence="1">
    <location>
        <begin position="24"/>
        <end position="37"/>
    </location>
</feature>
<feature type="compositionally biased region" description="Gly residues" evidence="1">
    <location>
        <begin position="179"/>
        <end position="192"/>
    </location>
</feature>
<dbReference type="Proteomes" id="UP000190857">
    <property type="component" value="Unassembled WGS sequence"/>
</dbReference>
<evidence type="ECO:0000313" key="4">
    <source>
        <dbReference type="Proteomes" id="UP000190857"/>
    </source>
</evidence>
<feature type="region of interest" description="Disordered" evidence="1">
    <location>
        <begin position="1"/>
        <end position="37"/>
    </location>
</feature>
<proteinExistence type="predicted"/>
<organism evidence="3 4">
    <name type="scientific">Okibacterium fritillariae</name>
    <dbReference type="NCBI Taxonomy" id="123320"/>
    <lineage>
        <taxon>Bacteria</taxon>
        <taxon>Bacillati</taxon>
        <taxon>Actinomycetota</taxon>
        <taxon>Actinomycetes</taxon>
        <taxon>Micrococcales</taxon>
        <taxon>Microbacteriaceae</taxon>
        <taxon>Okibacterium</taxon>
    </lineage>
</organism>
<sequence length="199" mass="21138">MPKKPVTNRPAPKARPAAPSAGSRFDRAGDESRAQAETERGNWLRGIRFSGFTVLMLAVIVLGVVVLAPNLKAYIEQRQQIAALQQTVDDRADQIEQLTAERQRWNDSTYVTTQARDRLFYANPGEISFIVIDDVDPALLGDTDTPVSDTLTETDIDWGQALLGSVMSSGLADVTPGPGSTGGTGTTPGTGGSSPAPTP</sequence>
<reference evidence="3 4" key="1">
    <citation type="submission" date="2017-02" db="EMBL/GenBank/DDBJ databases">
        <authorList>
            <person name="Peterson S.W."/>
        </authorList>
    </citation>
    <scope>NUCLEOTIDE SEQUENCE [LARGE SCALE GENOMIC DNA]</scope>
    <source>
        <strain evidence="3 4">VKM Ac-2059</strain>
    </source>
</reference>
<keyword evidence="3" id="KW-0131">Cell cycle</keyword>
<evidence type="ECO:0000256" key="1">
    <source>
        <dbReference type="SAM" id="MobiDB-lite"/>
    </source>
</evidence>
<keyword evidence="2" id="KW-0472">Membrane</keyword>
<feature type="region of interest" description="Disordered" evidence="1">
    <location>
        <begin position="169"/>
        <end position="199"/>
    </location>
</feature>
<keyword evidence="4" id="KW-1185">Reference proteome</keyword>
<dbReference type="AlphaFoldDB" id="A0A1T5J017"/>
<keyword evidence="2" id="KW-0812">Transmembrane</keyword>
<feature type="transmembrane region" description="Helical" evidence="2">
    <location>
        <begin position="49"/>
        <end position="68"/>
    </location>
</feature>
<name>A0A1T5J017_9MICO</name>
<evidence type="ECO:0000313" key="3">
    <source>
        <dbReference type="EMBL" id="SKC44538.1"/>
    </source>
</evidence>
<keyword evidence="2" id="KW-1133">Transmembrane helix</keyword>
<dbReference type="EMBL" id="FUZP01000001">
    <property type="protein sequence ID" value="SKC44538.1"/>
    <property type="molecule type" value="Genomic_DNA"/>
</dbReference>
<dbReference type="OrthoDB" id="5187715at2"/>
<dbReference type="STRING" id="123320.SAMN06309945_1038"/>
<keyword evidence="3" id="KW-0132">Cell division</keyword>